<proteinExistence type="predicted"/>
<dbReference type="GeneID" id="25026539"/>
<dbReference type="EMBL" id="FJ483968">
    <property type="protein sequence ID" value="AEV80489.1"/>
    <property type="molecule type" value="Genomic_DNA"/>
</dbReference>
<dbReference type="Proteomes" id="UP000116555">
    <property type="component" value="Segment"/>
</dbReference>
<keyword evidence="1" id="KW-0472">Membrane</keyword>
<keyword evidence="1" id="KW-1133">Transmembrane helix</keyword>
<protein>
    <submittedName>
        <fullName evidence="2">Protein O13</fullName>
    </submittedName>
</protein>
<keyword evidence="1" id="KW-0812">Transmembrane</keyword>
<gene>
    <name evidence="2" type="primary">O13</name>
</gene>
<reference evidence="2 3" key="1">
    <citation type="submission" date="2011-12" db="EMBL/GenBank/DDBJ databases">
        <title>Comparative genomics of primate cytomegaloviruses.</title>
        <authorList>
            <person name="Davison A.J."/>
            <person name="Holton M."/>
            <person name="Dolan A."/>
            <person name="Dargan D.J."/>
            <person name="Gatherer D."/>
            <person name="Hayward G.S."/>
        </authorList>
    </citation>
    <scope>NUCLEOTIDE SEQUENCE [LARGE SCALE GENOMIC DNA]</scope>
    <source>
        <strain evidence="2">2715</strain>
    </source>
</reference>
<evidence type="ECO:0000313" key="2">
    <source>
        <dbReference type="EMBL" id="AEV80489.1"/>
    </source>
</evidence>
<feature type="transmembrane region" description="Helical" evidence="1">
    <location>
        <begin position="12"/>
        <end position="31"/>
    </location>
</feature>
<keyword evidence="3" id="KW-1185">Reference proteome</keyword>
<accession>G8XTJ7</accession>
<sequence>MELSATEIGALVFAAICILLSLAGIIFLCHYPREALLALRDVLTCAFLVSCYRYGCNPSEFKDLTVLDDGKRGNLRDWLRKKYERWRYGPSGGSDRVEYYSPPDERAGETREEMVTIHPPPPRQTVVTIEGGQTVTKIYKGQSDATQQCERPSVAEPLMIVQQELECAITMDGDEAS</sequence>
<evidence type="ECO:0000256" key="1">
    <source>
        <dbReference type="SAM" id="Phobius"/>
    </source>
</evidence>
<evidence type="ECO:0000313" key="3">
    <source>
        <dbReference type="Proteomes" id="UP000116555"/>
    </source>
</evidence>
<organismHost>
    <name type="scientific">Macaca</name>
    <name type="common">macaques</name>
    <dbReference type="NCBI Taxonomy" id="9539"/>
</organismHost>
<dbReference type="KEGG" id="vg:25026539"/>
<dbReference type="OrthoDB" id="36432at10239"/>
<dbReference type="RefSeq" id="YP_004936101.1">
    <property type="nucleotide sequence ID" value="NC_012783.2"/>
</dbReference>
<organism evidence="2 3">
    <name type="scientific">Simian cytomegalovirus (strain Colburn)</name>
    <dbReference type="NCBI Taxonomy" id="50292"/>
    <lineage>
        <taxon>Viruses</taxon>
        <taxon>Duplodnaviria</taxon>
        <taxon>Heunggongvirae</taxon>
        <taxon>Peploviricota</taxon>
        <taxon>Herviviricetes</taxon>
        <taxon>Herpesvirales</taxon>
        <taxon>Orthoherpesviridae</taxon>
        <taxon>Betaherpesvirinae</taxon>
        <taxon>Cytomegalovirus</taxon>
        <taxon>Cytomegalovirus cercopithecinebeta5</taxon>
    </lineage>
</organism>
<name>G8XTJ7_SCMVC</name>